<dbReference type="PANTHER" id="PTHR33070">
    <property type="entry name" value="OS06G0725500 PROTEIN"/>
    <property type="match status" value="1"/>
</dbReference>
<dbReference type="AlphaFoldDB" id="A0AAP0J9Y9"/>
<evidence type="ECO:0000313" key="1">
    <source>
        <dbReference type="EMBL" id="KAK9129300.1"/>
    </source>
</evidence>
<organism evidence="1 2">
    <name type="scientific">Stephania japonica</name>
    <dbReference type="NCBI Taxonomy" id="461633"/>
    <lineage>
        <taxon>Eukaryota</taxon>
        <taxon>Viridiplantae</taxon>
        <taxon>Streptophyta</taxon>
        <taxon>Embryophyta</taxon>
        <taxon>Tracheophyta</taxon>
        <taxon>Spermatophyta</taxon>
        <taxon>Magnoliopsida</taxon>
        <taxon>Ranunculales</taxon>
        <taxon>Menispermaceae</taxon>
        <taxon>Menispermoideae</taxon>
        <taxon>Cissampelideae</taxon>
        <taxon>Stephania</taxon>
    </lineage>
</organism>
<reference evidence="1 2" key="1">
    <citation type="submission" date="2024-01" db="EMBL/GenBank/DDBJ databases">
        <title>Genome assemblies of Stephania.</title>
        <authorList>
            <person name="Yang L."/>
        </authorList>
    </citation>
    <scope>NUCLEOTIDE SEQUENCE [LARGE SCALE GENOMIC DNA]</scope>
    <source>
        <strain evidence="1">QJT</strain>
        <tissue evidence="1">Leaf</tissue>
    </source>
</reference>
<dbReference type="GO" id="GO:0048367">
    <property type="term" value="P:shoot system development"/>
    <property type="evidence" value="ECO:0007669"/>
    <property type="project" value="InterPro"/>
</dbReference>
<name>A0AAP0J9Y9_9MAGN</name>
<dbReference type="GO" id="GO:0048364">
    <property type="term" value="P:root development"/>
    <property type="evidence" value="ECO:0007669"/>
    <property type="project" value="InterPro"/>
</dbReference>
<proteinExistence type="predicted"/>
<gene>
    <name evidence="1" type="ORF">Sjap_009787</name>
</gene>
<comment type="caution">
    <text evidence="1">The sequence shown here is derived from an EMBL/GenBank/DDBJ whole genome shotgun (WGS) entry which is preliminary data.</text>
</comment>
<protein>
    <submittedName>
        <fullName evidence="1">Uncharacterized protein</fullName>
    </submittedName>
</protein>
<keyword evidence="2" id="KW-1185">Reference proteome</keyword>
<sequence length="290" mass="32719">MASRYSVRSISMPPRSHPSALTVEESLSKLKALWDSSSTLKGEKVCIGLAGVVELYSSVEDLMHLPITQQTLMDLHECKKWVDDVLEGSVRLLDVCGTTRDILLQMKGHVQDLQSALRRKGGEVAEDMEVDAYICFRKKMKTDLGKCIKELKLMSDSKVTLLPRQSDQHKISRVLKESREITITTLQSLISIMSVPIKAKPSRWLLVSKLMHNRQLTGEREEDLGLACVDNALYTLGKQDEKKNEMENVVKARKGLEALEAAIEGVLVWLDCIFRQLIQNRVALLNIFTQ</sequence>
<evidence type="ECO:0000313" key="2">
    <source>
        <dbReference type="Proteomes" id="UP001417504"/>
    </source>
</evidence>
<dbReference type="Proteomes" id="UP001417504">
    <property type="component" value="Unassembled WGS sequence"/>
</dbReference>
<dbReference type="Pfam" id="PF03087">
    <property type="entry name" value="BPS1"/>
    <property type="match status" value="1"/>
</dbReference>
<dbReference type="InterPro" id="IPR004320">
    <property type="entry name" value="BPS1_pln"/>
</dbReference>
<dbReference type="PANTHER" id="PTHR33070:SF120">
    <property type="entry name" value="EXPRESSED PROTEIN"/>
    <property type="match status" value="1"/>
</dbReference>
<dbReference type="EMBL" id="JBBNAE010000004">
    <property type="protein sequence ID" value="KAK9129300.1"/>
    <property type="molecule type" value="Genomic_DNA"/>
</dbReference>
<accession>A0AAP0J9Y9</accession>